<evidence type="ECO:0000259" key="1">
    <source>
        <dbReference type="Pfam" id="PF22936"/>
    </source>
</evidence>
<reference evidence="2" key="1">
    <citation type="submission" date="2018-05" db="EMBL/GenBank/DDBJ databases">
        <title>Draft genome of Mucuna pruriens seed.</title>
        <authorList>
            <person name="Nnadi N.E."/>
            <person name="Vos R."/>
            <person name="Hasami M.H."/>
            <person name="Devisetty U.K."/>
            <person name="Aguiy J.C."/>
        </authorList>
    </citation>
    <scope>NUCLEOTIDE SEQUENCE [LARGE SCALE GENOMIC DNA]</scope>
    <source>
        <strain evidence="2">JCA_2017</strain>
    </source>
</reference>
<dbReference type="Proteomes" id="UP000257109">
    <property type="component" value="Unassembled WGS sequence"/>
</dbReference>
<dbReference type="Pfam" id="PF22936">
    <property type="entry name" value="Pol_BBD"/>
    <property type="match status" value="1"/>
</dbReference>
<evidence type="ECO:0000313" key="2">
    <source>
        <dbReference type="EMBL" id="RDX85912.1"/>
    </source>
</evidence>
<protein>
    <recommendedName>
        <fullName evidence="1">Retrovirus-related Pol polyprotein from transposon TNT 1-94-like beta-barrel domain-containing protein</fullName>
    </recommendedName>
</protein>
<gene>
    <name evidence="2" type="ORF">CR513_32823</name>
</gene>
<dbReference type="OrthoDB" id="1727805at2759"/>
<feature type="non-terminal residue" evidence="2">
    <location>
        <position position="1"/>
    </location>
</feature>
<organism evidence="2 3">
    <name type="scientific">Mucuna pruriens</name>
    <name type="common">Velvet bean</name>
    <name type="synonym">Dolichos pruriens</name>
    <dbReference type="NCBI Taxonomy" id="157652"/>
    <lineage>
        <taxon>Eukaryota</taxon>
        <taxon>Viridiplantae</taxon>
        <taxon>Streptophyta</taxon>
        <taxon>Embryophyta</taxon>
        <taxon>Tracheophyta</taxon>
        <taxon>Spermatophyta</taxon>
        <taxon>Magnoliopsida</taxon>
        <taxon>eudicotyledons</taxon>
        <taxon>Gunneridae</taxon>
        <taxon>Pentapetalae</taxon>
        <taxon>rosids</taxon>
        <taxon>fabids</taxon>
        <taxon>Fabales</taxon>
        <taxon>Fabaceae</taxon>
        <taxon>Papilionoideae</taxon>
        <taxon>50 kb inversion clade</taxon>
        <taxon>NPAAA clade</taxon>
        <taxon>indigoferoid/millettioid clade</taxon>
        <taxon>Phaseoleae</taxon>
        <taxon>Mucuna</taxon>
    </lineage>
</organism>
<dbReference type="EMBL" id="QJKJ01006660">
    <property type="protein sequence ID" value="RDX85912.1"/>
    <property type="molecule type" value="Genomic_DNA"/>
</dbReference>
<dbReference type="Pfam" id="PF14223">
    <property type="entry name" value="Retrotran_gag_2"/>
    <property type="match status" value="1"/>
</dbReference>
<name>A0A371G5T1_MUCPR</name>
<comment type="caution">
    <text evidence="2">The sequence shown here is derived from an EMBL/GenBank/DDBJ whole genome shotgun (WGS) entry which is preliminary data.</text>
</comment>
<feature type="domain" description="Retrovirus-related Pol polyprotein from transposon TNT 1-94-like beta-barrel" evidence="1">
    <location>
        <begin position="178"/>
        <end position="234"/>
    </location>
</feature>
<dbReference type="AlphaFoldDB" id="A0A371G5T1"/>
<keyword evidence="3" id="KW-1185">Reference proteome</keyword>
<proteinExistence type="predicted"/>
<dbReference type="InterPro" id="IPR054722">
    <property type="entry name" value="PolX-like_BBD"/>
</dbReference>
<evidence type="ECO:0000313" key="3">
    <source>
        <dbReference type="Proteomes" id="UP000257109"/>
    </source>
</evidence>
<accession>A0A371G5T1</accession>
<sequence length="242" mass="27336">MRREGCERVIDGDFGGFDVCVAEEEKHDFWKLKGGEEFDFMWLPLPFTVMGLQKKIDPCSSFSIVTCFHNKSAFSLSKSPPKIVSELFGLKDVVLGRIIEGNTNRMFKEDTSLSDHLNEFQGIIDQMSGMGIKFEDEILGLLLLNSLPESWETFKENKGKKGKSKEKDDDRATIATGDFGVLKMGNYGVTKVIDVGDVCLQTNTRMQLWLRGVKHALNIRFNLISVHMLDDDGYDNHFGHGK</sequence>